<evidence type="ECO:0000313" key="3">
    <source>
        <dbReference type="Proteomes" id="UP001174997"/>
    </source>
</evidence>
<proteinExistence type="predicted"/>
<reference evidence="2" key="1">
    <citation type="submission" date="2023-06" db="EMBL/GenBank/DDBJ databases">
        <title>Genome-scale phylogeny and comparative genomics of the fungal order Sordariales.</title>
        <authorList>
            <consortium name="Lawrence Berkeley National Laboratory"/>
            <person name="Hensen N."/>
            <person name="Bonometti L."/>
            <person name="Westerberg I."/>
            <person name="Brannstrom I.O."/>
            <person name="Guillou S."/>
            <person name="Cros-Aarteil S."/>
            <person name="Calhoun S."/>
            <person name="Haridas S."/>
            <person name="Kuo A."/>
            <person name="Mondo S."/>
            <person name="Pangilinan J."/>
            <person name="Riley R."/>
            <person name="Labutti K."/>
            <person name="Andreopoulos B."/>
            <person name="Lipzen A."/>
            <person name="Chen C."/>
            <person name="Yanf M."/>
            <person name="Daum C."/>
            <person name="Ng V."/>
            <person name="Clum A."/>
            <person name="Steindorff A."/>
            <person name="Ohm R."/>
            <person name="Martin F."/>
            <person name="Silar P."/>
            <person name="Natvig D."/>
            <person name="Lalanne C."/>
            <person name="Gautier V."/>
            <person name="Ament-Velasquez S.L."/>
            <person name="Kruys A."/>
            <person name="Hutchinson M.I."/>
            <person name="Powell A.J."/>
            <person name="Barry K."/>
            <person name="Miller A.N."/>
            <person name="Grigoriev I.V."/>
            <person name="Debuchy R."/>
            <person name="Gladieux P."/>
            <person name="Thoren M.H."/>
            <person name="Johannesson H."/>
        </authorList>
    </citation>
    <scope>NUCLEOTIDE SEQUENCE</scope>
    <source>
        <strain evidence="2">CBS 307.81</strain>
    </source>
</reference>
<dbReference type="Gene3D" id="2.130.10.10">
    <property type="entry name" value="YVTN repeat-like/Quinoprotein amine dehydrogenase"/>
    <property type="match status" value="3"/>
</dbReference>
<comment type="caution">
    <text evidence="2">The sequence shown here is derived from an EMBL/GenBank/DDBJ whole genome shotgun (WGS) entry which is preliminary data.</text>
</comment>
<dbReference type="PANTHER" id="PTHR10644">
    <property type="entry name" value="DNA REPAIR/RNA PROCESSING CPSF FAMILY"/>
    <property type="match status" value="1"/>
</dbReference>
<keyword evidence="3" id="KW-1185">Reference proteome</keyword>
<dbReference type="Pfam" id="PF10433">
    <property type="entry name" value="Beta-prop_RSE1_1st"/>
    <property type="match status" value="1"/>
</dbReference>
<feature type="domain" description="RSE1/DDB1/CPSF1 first beta-propeller" evidence="1">
    <location>
        <begin position="56"/>
        <end position="448"/>
    </location>
</feature>
<dbReference type="EMBL" id="JAULSY010000024">
    <property type="protein sequence ID" value="KAK0671077.1"/>
    <property type="molecule type" value="Genomic_DNA"/>
</dbReference>
<name>A0AA40DC50_9PEZI</name>
<organism evidence="2 3">
    <name type="scientific">Cercophora samala</name>
    <dbReference type="NCBI Taxonomy" id="330535"/>
    <lineage>
        <taxon>Eukaryota</taxon>
        <taxon>Fungi</taxon>
        <taxon>Dikarya</taxon>
        <taxon>Ascomycota</taxon>
        <taxon>Pezizomycotina</taxon>
        <taxon>Sordariomycetes</taxon>
        <taxon>Sordariomycetidae</taxon>
        <taxon>Sordariales</taxon>
        <taxon>Lasiosphaeriaceae</taxon>
        <taxon>Cercophora</taxon>
    </lineage>
</organism>
<dbReference type="Proteomes" id="UP001174997">
    <property type="component" value="Unassembled WGS sequence"/>
</dbReference>
<gene>
    <name evidence="2" type="ORF">QBC41DRAFT_220177</name>
</gene>
<evidence type="ECO:0000259" key="1">
    <source>
        <dbReference type="Pfam" id="PF10433"/>
    </source>
</evidence>
<dbReference type="InterPro" id="IPR050358">
    <property type="entry name" value="RSE1/DDB1/CFT1"/>
</dbReference>
<dbReference type="InterPro" id="IPR018846">
    <property type="entry name" value="Beta-prop_RSE1/DDB1/CPSF1_1st"/>
</dbReference>
<accession>A0AA40DC50</accession>
<dbReference type="InterPro" id="IPR015943">
    <property type="entry name" value="WD40/YVTN_repeat-like_dom_sf"/>
</dbReference>
<evidence type="ECO:0000313" key="2">
    <source>
        <dbReference type="EMBL" id="KAK0671077.1"/>
    </source>
</evidence>
<sequence>MAFQTNVLRDGQWVTETISVQSIVKSQQVDAAPQQQVLQPPRCGLLTRTIVESPFINSILPVRIRSPLHNDIAFIGDHFVQIRELRRDGRLKDIVRKVNFGSRIRNACVVGNFDIKTEEEQDALSSQPPILKLEDHHHYGLAPRLPPQMLMVALESGDSVFMFVRPDSSGGGGKPEFVTTRFVSPKQRLAHPGFHVVVDPSSRYMALAYAQDFFVVYELESRERLEEKYANGEPLQSPVRSFRLRSVNGVIHKIAFLYPRPGDENHVILLLIVVRHRKSRMVIYEWKLGDDLKKVFDEDKQGHRMPVENQMVLLLIPLTVQSAFIVISPDQIAVCTECLHGPPRFETIEMSSPPPTPTHHGAHVPLWTAWARPFRLSSYFETRDCIFLAREDGVVVYFEADKDSTVERVTPMDTFNCNISTAFACVYERYADILILGSDSGPGGVHKICPRVPIEFLEALPNWSPAVDFASTAQVTEWWHRDGDKAGKTVQKGPVLRPDRLFATCEGGQKGSITEYRYGLKANIGFDLAFGPGIKQAWLVAKADGYQMVISMPDATSILELPSDFSGADLVAADRTPYYLGGSTLAFSHSGGFTVQVTTEGVVLTLPHDYRSYRYEDFAALSGCSVADACILDDCIAVSTHNDESNTFQVHVFKMEQPNLGLGHVRTIEVDGEVNSLALTREFTLLVGTSNESGPALVRCSLQQATNHLEVMSIPEILSKHTSIEDPSSVEGIGSIVSLGNTIFLGTRSGEVISLTTTTTADGLAVHCEKFGITSAKLSCAHITNQPNPVLLLCCDNNLVYLALHPATRHSHHRDRFFRQKLRVFPVDPSHLDALAPPVQFASAVDLPSEEGITQVLMVSGETILLTELHPTPGCVPRSIPLEGTPNKLIWSGKLNCLIAAVNYGGKPGLVFINPNTGENVGVPTDRNDNAVEFIHGLGKQGDVILSVGEWRYKSYFYLVVGTRQGRLLVVSVKREGGGKVRYWMRWKKEFERPVYSVMGYEEGLVMCVGQSVRWEVLDEGERRLRHERSVEIESPGVGMRVENGKLVVLTGRDSVVVLEHGSGSGGEGGGMCNADPMRRNGVSMMEVAGTDVDDAEGGITLVSDRECGVGGLWVPWRQTDKECEVVFEAELTASVRKFQKARSRPVWEQEQSPKFGRLRSSFDDAETLGISLNGALHHFTTLDIKTWRFLRFVQNLALMDGEVTPFAHQYGQQGGVWNNNPEPRADNGLEMQVDGDLLGRVLEGQGEGEGGLERVVVRRWEGRFVELLGEVEGVGDLGEGGEKAFGKAYEVLEYFLRPVL</sequence>
<protein>
    <submittedName>
        <fullName evidence="2">Mono-functional DNA-alkylating methyl methanesulfonate N-term-domain-containing protein</fullName>
    </submittedName>
</protein>